<feature type="domain" description="DUF5581" evidence="1">
    <location>
        <begin position="199"/>
        <end position="293"/>
    </location>
</feature>
<proteinExistence type="predicted"/>
<dbReference type="InterPro" id="IPR039581">
    <property type="entry name" value="FNDC11"/>
</dbReference>
<reference evidence="2" key="1">
    <citation type="submission" date="2025-08" db="UniProtKB">
        <authorList>
            <consortium name="Ensembl"/>
        </authorList>
    </citation>
    <scope>IDENTIFICATION</scope>
</reference>
<dbReference type="OMA" id="WFTESQE"/>
<dbReference type="Ensembl" id="ENSOMET00000019154.1">
    <property type="protein sequence ID" value="ENSOMEP00000029560.1"/>
    <property type="gene ID" value="ENSOMEG00000013292.1"/>
</dbReference>
<evidence type="ECO:0000313" key="3">
    <source>
        <dbReference type="Proteomes" id="UP000261560"/>
    </source>
</evidence>
<dbReference type="PaxDb" id="30732-ENSOMEP00000029560"/>
<dbReference type="InterPro" id="IPR036116">
    <property type="entry name" value="FN3_sf"/>
</dbReference>
<dbReference type="SUPFAM" id="SSF49265">
    <property type="entry name" value="Fibronectin type III"/>
    <property type="match status" value="1"/>
</dbReference>
<organism evidence="2 3">
    <name type="scientific">Oryzias melastigma</name>
    <name type="common">Marine medaka</name>
    <dbReference type="NCBI Taxonomy" id="30732"/>
    <lineage>
        <taxon>Eukaryota</taxon>
        <taxon>Metazoa</taxon>
        <taxon>Chordata</taxon>
        <taxon>Craniata</taxon>
        <taxon>Vertebrata</taxon>
        <taxon>Euteleostomi</taxon>
        <taxon>Actinopterygii</taxon>
        <taxon>Neopterygii</taxon>
        <taxon>Teleostei</taxon>
        <taxon>Neoteleostei</taxon>
        <taxon>Acanthomorphata</taxon>
        <taxon>Ovalentaria</taxon>
        <taxon>Atherinomorphae</taxon>
        <taxon>Beloniformes</taxon>
        <taxon>Adrianichthyidae</taxon>
        <taxon>Oryziinae</taxon>
        <taxon>Oryzias</taxon>
    </lineage>
</organism>
<evidence type="ECO:0000313" key="2">
    <source>
        <dbReference type="Ensembl" id="ENSOMEP00000029560.1"/>
    </source>
</evidence>
<dbReference type="PANTHER" id="PTHR14537">
    <property type="entry name" value="FIBRONECTIN TYPE III DOMAIN-CONTAINING PROTEIN 11"/>
    <property type="match status" value="1"/>
</dbReference>
<accession>A0A3B3DJI5</accession>
<sequence>MTHSGFPTYDLTSPNTEEDIVPHTINLPDLMNQICELLQTSLNHLSMTVMQEKLLLKQRSSYYYTIVKDHLRPQEDQQESTSVSFVKSHLGSDRLQGVTRWASSQVMIFLTYLEMLLQKITINRQNLEAFIAKWQQVGVDVDEVVSAEQQLQQVQQHMTDFETRMARSIEPLTLNSLFLLQMRNSFLPRVQMLVVDRGPVMFHRDKLLISPNSVYLFWYIAGEQSEEPQCVFEVVVKTPSPHIQILREAVCLNYEYGVENLMPDTCYTFTISRVFSSTRVYQRWTDTLTLRTLSSGPFHG</sequence>
<dbReference type="InterPro" id="IPR048317">
    <property type="entry name" value="DUF5581_C"/>
</dbReference>
<dbReference type="Pfam" id="PF17744">
    <property type="entry name" value="DUF5581"/>
    <property type="match status" value="1"/>
</dbReference>
<reference evidence="2" key="2">
    <citation type="submission" date="2025-09" db="UniProtKB">
        <authorList>
            <consortium name="Ensembl"/>
        </authorList>
    </citation>
    <scope>IDENTIFICATION</scope>
</reference>
<protein>
    <recommendedName>
        <fullName evidence="1">DUF5581 domain-containing protein</fullName>
    </recommendedName>
</protein>
<name>A0A3B3DJI5_ORYME</name>
<dbReference type="GeneTree" id="ENSGT00940000177827"/>
<dbReference type="AlphaFoldDB" id="A0A3B3DJI5"/>
<dbReference type="Proteomes" id="UP000261560">
    <property type="component" value="Unplaced"/>
</dbReference>
<keyword evidence="3" id="KW-1185">Reference proteome</keyword>
<evidence type="ECO:0000259" key="1">
    <source>
        <dbReference type="Pfam" id="PF17744"/>
    </source>
</evidence>